<feature type="active site" description="Proton acceptor" evidence="6">
    <location>
        <position position="281"/>
    </location>
</feature>
<name>A0A7S2V2J3_9STRA</name>
<dbReference type="Gene3D" id="3.20.20.70">
    <property type="entry name" value="Aldolase class I"/>
    <property type="match status" value="1"/>
</dbReference>
<dbReference type="EMBL" id="HBHR01012883">
    <property type="protein sequence ID" value="CAD9864169.1"/>
    <property type="molecule type" value="Transcribed_RNA"/>
</dbReference>
<evidence type="ECO:0000256" key="4">
    <source>
        <dbReference type="ARBA" id="ARBA00023002"/>
    </source>
</evidence>
<evidence type="ECO:0000256" key="1">
    <source>
        <dbReference type="ARBA" id="ARBA00001917"/>
    </source>
</evidence>
<feature type="binding site" evidence="7">
    <location>
        <position position="182"/>
    </location>
    <ligand>
        <name>FMN</name>
        <dbReference type="ChEBI" id="CHEBI:58210"/>
    </ligand>
</feature>
<feature type="binding site" evidence="7">
    <location>
        <position position="257"/>
    </location>
    <ligand>
        <name>FMN</name>
        <dbReference type="ChEBI" id="CHEBI:58210"/>
    </ligand>
</feature>
<feature type="binding site" evidence="7">
    <location>
        <position position="132"/>
    </location>
    <ligand>
        <name>glyoxylate</name>
        <dbReference type="ChEBI" id="CHEBI:36655"/>
    </ligand>
</feature>
<keyword evidence="3 7" id="KW-0288">FMN</keyword>
<feature type="binding site" evidence="7">
    <location>
        <position position="281"/>
    </location>
    <ligand>
        <name>glyoxylate</name>
        <dbReference type="ChEBI" id="CHEBI:36655"/>
    </ligand>
</feature>
<dbReference type="PIRSF" id="PIRSF000138">
    <property type="entry name" value="Al-hdrx_acd_dh"/>
    <property type="match status" value="1"/>
</dbReference>
<dbReference type="InterPro" id="IPR012133">
    <property type="entry name" value="Alpha-hydoxy_acid_DH_FMN"/>
</dbReference>
<keyword evidence="4" id="KW-0560">Oxidoreductase</keyword>
<proteinExistence type="inferred from homology"/>
<dbReference type="FunFam" id="3.20.20.70:FF:000056">
    <property type="entry name" value="hydroxyacid oxidase 2"/>
    <property type="match status" value="1"/>
</dbReference>
<feature type="binding site" evidence="7">
    <location>
        <position position="154"/>
    </location>
    <ligand>
        <name>FMN</name>
        <dbReference type="ChEBI" id="CHEBI:58210"/>
    </ligand>
</feature>
<dbReference type="Pfam" id="PF01070">
    <property type="entry name" value="FMN_dh"/>
    <property type="match status" value="1"/>
</dbReference>
<organism evidence="9">
    <name type="scientific">Fibrocapsa japonica</name>
    <dbReference type="NCBI Taxonomy" id="94617"/>
    <lineage>
        <taxon>Eukaryota</taxon>
        <taxon>Sar</taxon>
        <taxon>Stramenopiles</taxon>
        <taxon>Ochrophyta</taxon>
        <taxon>Raphidophyceae</taxon>
        <taxon>Chattonellales</taxon>
        <taxon>Chattonellaceae</taxon>
        <taxon>Fibrocapsa</taxon>
    </lineage>
</organism>
<evidence type="ECO:0000256" key="6">
    <source>
        <dbReference type="PIRSR" id="PIRSR000138-1"/>
    </source>
</evidence>
<evidence type="ECO:0000259" key="8">
    <source>
        <dbReference type="PROSITE" id="PS51349"/>
    </source>
</evidence>
<feature type="domain" description="FMN hydroxy acid dehydrogenase" evidence="8">
    <location>
        <begin position="24"/>
        <end position="394"/>
    </location>
</feature>
<feature type="binding site" evidence="7">
    <location>
        <position position="284"/>
    </location>
    <ligand>
        <name>glyoxylate</name>
        <dbReference type="ChEBI" id="CHEBI:36655"/>
    </ligand>
</feature>
<accession>A0A7S2V2J3</accession>
<sequence>MATSAENKRFSPAVDSTKVTDTLTDLRKIISLDDFQAQAKKLLSKALYEYVASGSDDEQTLAENKQAFKRCFLRPRMMKAVEPLDTRTTIFGDTFSMPVFISPHGVHKLMHSDGEEATSRAAAEAGILMGVSQHATTSLEDVARAAPHGCRWFQAYILKDRELTGSIIQRAVKAGYKAIILTVDSVRFGSREADWRNEFSGLPPGFSLPNYPSTDGYGDRAKDAWDQNTEKLFDAQIEWQEGIALIRQYTDLPIVVKGLLTEEDAVAALDAGASGIFVSNHGGRQVDGCLSSFECLEPIVQAVRSHPRSQGGEKIPVFLDSGVRRGTDVFKALALGASGVFLGRPVFFSLATAGQEGVSHMLGLIREEFEATMALCGCRTLSEITRSHVLLKPAHAFYHRSML</sequence>
<keyword evidence="2 7" id="KW-0285">Flavoprotein</keyword>
<protein>
    <recommendedName>
        <fullName evidence="8">FMN hydroxy acid dehydrogenase domain-containing protein</fullName>
    </recommendedName>
</protein>
<feature type="binding site" evidence="7">
    <location>
        <position position="50"/>
    </location>
    <ligand>
        <name>glyoxylate</name>
        <dbReference type="ChEBI" id="CHEBI:36655"/>
    </ligand>
</feature>
<dbReference type="SUPFAM" id="SSF51395">
    <property type="entry name" value="FMN-linked oxidoreductases"/>
    <property type="match status" value="1"/>
</dbReference>
<feature type="binding site" evidence="7">
    <location>
        <position position="156"/>
    </location>
    <ligand>
        <name>glyoxylate</name>
        <dbReference type="ChEBI" id="CHEBI:36655"/>
    </ligand>
</feature>
<dbReference type="InterPro" id="IPR037396">
    <property type="entry name" value="FMN_HAD"/>
</dbReference>
<evidence type="ECO:0000256" key="3">
    <source>
        <dbReference type="ARBA" id="ARBA00022643"/>
    </source>
</evidence>
<evidence type="ECO:0000313" key="9">
    <source>
        <dbReference type="EMBL" id="CAD9864169.1"/>
    </source>
</evidence>
<dbReference type="PROSITE" id="PS00557">
    <property type="entry name" value="FMN_HYDROXY_ACID_DH_1"/>
    <property type="match status" value="1"/>
</dbReference>
<gene>
    <name evidence="9" type="ORF">FJAP1339_LOCUS6298</name>
</gene>
<dbReference type="GO" id="GO:0016491">
    <property type="term" value="F:oxidoreductase activity"/>
    <property type="evidence" value="ECO:0007669"/>
    <property type="project" value="UniProtKB-KW"/>
</dbReference>
<feature type="binding site" evidence="7">
    <location>
        <begin position="103"/>
        <end position="105"/>
    </location>
    <ligand>
        <name>FMN</name>
        <dbReference type="ChEBI" id="CHEBI:58210"/>
    </ligand>
</feature>
<dbReference type="PROSITE" id="PS51349">
    <property type="entry name" value="FMN_HYDROXY_ACID_DH_2"/>
    <property type="match status" value="1"/>
</dbReference>
<dbReference type="GO" id="GO:0010181">
    <property type="term" value="F:FMN binding"/>
    <property type="evidence" value="ECO:0007669"/>
    <property type="project" value="InterPro"/>
</dbReference>
<feature type="binding site" evidence="7">
    <location>
        <position position="191"/>
    </location>
    <ligand>
        <name>glyoxylate</name>
        <dbReference type="ChEBI" id="CHEBI:36655"/>
    </ligand>
</feature>
<comment type="cofactor">
    <cofactor evidence="1">
        <name>FMN</name>
        <dbReference type="ChEBI" id="CHEBI:58210"/>
    </cofactor>
</comment>
<evidence type="ECO:0000256" key="5">
    <source>
        <dbReference type="ARBA" id="ARBA00024042"/>
    </source>
</evidence>
<comment type="similarity">
    <text evidence="5">Belongs to the FMN-dependent alpha-hydroxy acid dehydrogenase family.</text>
</comment>
<feature type="binding site" evidence="7">
    <location>
        <begin position="320"/>
        <end position="324"/>
    </location>
    <ligand>
        <name>FMN</name>
        <dbReference type="ChEBI" id="CHEBI:58210"/>
    </ligand>
</feature>
<reference evidence="9" key="1">
    <citation type="submission" date="2021-01" db="EMBL/GenBank/DDBJ databases">
        <authorList>
            <person name="Corre E."/>
            <person name="Pelletier E."/>
            <person name="Niang G."/>
            <person name="Scheremetjew M."/>
            <person name="Finn R."/>
            <person name="Kale V."/>
            <person name="Holt S."/>
            <person name="Cochrane G."/>
            <person name="Meng A."/>
            <person name="Brown T."/>
            <person name="Cohen L."/>
        </authorList>
    </citation>
    <scope>NUCLEOTIDE SEQUENCE</scope>
    <source>
        <strain evidence="9">CCMP1661</strain>
    </source>
</reference>
<dbReference type="PANTHER" id="PTHR10578:SF107">
    <property type="entry name" value="2-HYDROXYACID OXIDASE 1"/>
    <property type="match status" value="1"/>
</dbReference>
<dbReference type="InterPro" id="IPR008259">
    <property type="entry name" value="FMN_hydac_DH_AS"/>
</dbReference>
<evidence type="ECO:0000256" key="7">
    <source>
        <dbReference type="PIRSR" id="PIRSR000138-2"/>
    </source>
</evidence>
<feature type="binding site" evidence="7">
    <location>
        <begin position="343"/>
        <end position="344"/>
    </location>
    <ligand>
        <name>FMN</name>
        <dbReference type="ChEBI" id="CHEBI:58210"/>
    </ligand>
</feature>
<dbReference type="GO" id="GO:0005737">
    <property type="term" value="C:cytoplasm"/>
    <property type="evidence" value="ECO:0007669"/>
    <property type="project" value="UniProtKB-ARBA"/>
</dbReference>
<dbReference type="AlphaFoldDB" id="A0A7S2V2J3"/>
<dbReference type="CDD" id="cd02809">
    <property type="entry name" value="alpha_hydroxyacid_oxid_FMN"/>
    <property type="match status" value="1"/>
</dbReference>
<evidence type="ECO:0000256" key="2">
    <source>
        <dbReference type="ARBA" id="ARBA00022630"/>
    </source>
</evidence>
<dbReference type="InterPro" id="IPR000262">
    <property type="entry name" value="FMN-dep_DH"/>
</dbReference>
<feature type="binding site" evidence="7">
    <location>
        <position position="279"/>
    </location>
    <ligand>
        <name>FMN</name>
        <dbReference type="ChEBI" id="CHEBI:58210"/>
    </ligand>
</feature>
<dbReference type="PANTHER" id="PTHR10578">
    <property type="entry name" value="S -2-HYDROXY-ACID OXIDASE-RELATED"/>
    <property type="match status" value="1"/>
</dbReference>
<dbReference type="InterPro" id="IPR013785">
    <property type="entry name" value="Aldolase_TIM"/>
</dbReference>